<evidence type="ECO:0000313" key="1">
    <source>
        <dbReference type="EMBL" id="AAN57663.1"/>
    </source>
</evidence>
<dbReference type="eggNOG" id="ENOG50335I2">
    <property type="taxonomic scope" value="Bacteria"/>
</dbReference>
<protein>
    <submittedName>
        <fullName evidence="1">Uncharacterized protein</fullName>
    </submittedName>
</protein>
<dbReference type="PaxDb" id="211586-SO_4704"/>
<dbReference type="KEGG" id="son:SO_4704"/>
<dbReference type="OrthoDB" id="6266415at2"/>
<dbReference type="EMBL" id="AE014299">
    <property type="protein sequence ID" value="AAN57663.1"/>
    <property type="molecule type" value="Genomic_DNA"/>
</dbReference>
<dbReference type="PATRIC" id="fig|211586.12.peg.4561"/>
<reference evidence="1 2" key="4">
    <citation type="journal article" date="2011" name="BMC Genomics">
        <title>Genome-wide protein localization prediction strategies for gram negative bacteria.</title>
        <authorList>
            <person name="Romine M.F."/>
        </authorList>
    </citation>
    <scope>NUCLEOTIDE SEQUENCE [LARGE SCALE GENOMIC DNA]</scope>
    <source>
        <strain evidence="2">ATCC 700550 / JCM 31522 / CIP 106686 / LMG 19005 / NCIMB 14063 / MR-1</strain>
    </source>
</reference>
<keyword evidence="2" id="KW-1185">Reference proteome</keyword>
<dbReference type="HOGENOM" id="CLU_1037915_0_0_6"/>
<name>Q8E8G0_SHEON</name>
<evidence type="ECO:0000313" key="2">
    <source>
        <dbReference type="Proteomes" id="UP000008186"/>
    </source>
</evidence>
<dbReference type="RefSeq" id="WP_011074291.1">
    <property type="nucleotide sequence ID" value="NC_004347.2"/>
</dbReference>
<reference evidence="1 2" key="1">
    <citation type="journal article" date="2002" name="Nat. Biotechnol.">
        <title>Genome sequence of the dissimilatory metal ion-reducing bacterium Shewanella oneidensis.</title>
        <authorList>
            <person name="Heidelberg J.F."/>
            <person name="Paulsen I.T."/>
            <person name="Nelson K.E."/>
            <person name="Gaidos E.J."/>
            <person name="Nelson W.C."/>
            <person name="Read T.D."/>
            <person name="Eisen J.A."/>
            <person name="Seshadri R."/>
            <person name="Ward N."/>
            <person name="Methe B."/>
            <person name="Clayton R.A."/>
            <person name="Meyer T."/>
            <person name="Tsapin A."/>
            <person name="Scott J."/>
            <person name="Beanan M."/>
            <person name="Brinkac L."/>
            <person name="Daugherty S."/>
            <person name="DeBoy R.T."/>
            <person name="Dodson R.J."/>
            <person name="Durkin A.S."/>
            <person name="Haft D.H."/>
            <person name="Kolonay J.F."/>
            <person name="Madupu R."/>
            <person name="Peterson J.D."/>
            <person name="Umayam L.A."/>
            <person name="White O."/>
            <person name="Wolf A.M."/>
            <person name="Vamathevan J."/>
            <person name="Weidman J."/>
            <person name="Impraim M."/>
            <person name="Lee K."/>
            <person name="Berry K."/>
            <person name="Lee C."/>
            <person name="Mueller J."/>
            <person name="Khouri H."/>
            <person name="Gill J."/>
            <person name="Utterback T.R."/>
            <person name="McDonald L.A."/>
            <person name="Feldblyum T.V."/>
            <person name="Smith H.O."/>
            <person name="Venter J.C."/>
            <person name="Nealson K.H."/>
            <person name="Fraser C.M."/>
        </authorList>
    </citation>
    <scope>NUCLEOTIDE SEQUENCE [LARGE SCALE GENOMIC DNA]</scope>
    <source>
        <strain evidence="2">ATCC 700550 / JCM 31522 / CIP 106686 / LMG 19005 / NCIMB 14063 / MR-1</strain>
    </source>
</reference>
<dbReference type="AlphaFoldDB" id="Q8E8G0"/>
<organism evidence="1 2">
    <name type="scientific">Shewanella oneidensis (strain ATCC 700550 / JCM 31522 / CIP 106686 / LMG 19005 / NCIMB 14063 / MR-1)</name>
    <dbReference type="NCBI Taxonomy" id="211586"/>
    <lineage>
        <taxon>Bacteria</taxon>
        <taxon>Pseudomonadati</taxon>
        <taxon>Pseudomonadota</taxon>
        <taxon>Gammaproteobacteria</taxon>
        <taxon>Alteromonadales</taxon>
        <taxon>Shewanellaceae</taxon>
        <taxon>Shewanella</taxon>
    </lineage>
</organism>
<proteinExistence type="predicted"/>
<dbReference type="BioCyc" id="SONE211586:G1GMP-4347-MONOMER"/>
<dbReference type="Proteomes" id="UP000008186">
    <property type="component" value="Chromosome"/>
</dbReference>
<sequence length="262" mass="28266">MDPISTVGAGLAVIGSKDILVKILGPTADYVGGEVKNFVTKCNVNLDNIFIRAQKKLDNRIDEDGQVSPRVLKHVIDEGRFCEDSIVADYYGGVLASSKSEIERDDRGVAVLAIIKSLSVYQLRLHYIFYSLVHSMYKGKGKSLGTDCTQMSIYIPVSVYLEAMSFSSSENAVAILVHSVEGLVRSSLVESNFSYGSKEHLAKTFPAATEPGVIMAPSVFGAEVFLWGQGVKGATGHEVIEEHLQLSPPEISIPVGSLVVQG</sequence>
<accession>Q8E8G0</accession>
<dbReference type="STRING" id="211586.SO_4704"/>
<reference evidence="1 2" key="3">
    <citation type="journal article" date="2008" name="Appl. Environ. Microbiol.">
        <title>Identification of mobile elements and pseudogenes in the Shewanella oneidensis MR-1 genome.</title>
        <authorList>
            <person name="Romine M.F."/>
            <person name="Carlson T.S."/>
            <person name="Norbeck A.D."/>
            <person name="McCue L.A."/>
            <person name="Lipton M.S."/>
        </authorList>
    </citation>
    <scope>NUCLEOTIDE SEQUENCE [LARGE SCALE GENOMIC DNA]</scope>
    <source>
        <strain evidence="2">ATCC 700550 / JCM 31522 / CIP 106686 / LMG 19005 / NCIMB 14063 / MR-1</strain>
    </source>
</reference>
<reference evidence="1 2" key="2">
    <citation type="journal article" date="2005" name="Proteomics">
        <title>Global detection and characterization of hypothetical proteins in Shewanella oneidensis MR-1 using LC-MS based proteomics.</title>
        <authorList>
            <person name="Elias D.A."/>
            <person name="Monroe M.E."/>
            <person name="Marshall M.J."/>
            <person name="Romine M.F."/>
            <person name="Belieav A.S."/>
            <person name="Fredrickson J.K."/>
            <person name="Anderson G.A."/>
            <person name="Smith R.D."/>
            <person name="Lipton M.S."/>
        </authorList>
    </citation>
    <scope>NUCLEOTIDE SEQUENCE [LARGE SCALE GENOMIC DNA]</scope>
    <source>
        <strain evidence="2">ATCC 700550 / JCM 31522 / CIP 106686 / LMG 19005 / NCIMB 14063 / MR-1</strain>
    </source>
</reference>
<gene>
    <name evidence="1" type="ordered locus">SO_4704</name>
</gene>